<protein>
    <submittedName>
        <fullName evidence="2">Uncharacterized protein</fullName>
    </submittedName>
</protein>
<feature type="region of interest" description="Disordered" evidence="1">
    <location>
        <begin position="36"/>
        <end position="65"/>
    </location>
</feature>
<reference evidence="3" key="1">
    <citation type="submission" date="2018-05" db="EMBL/GenBank/DDBJ databases">
        <title>Leptospira yasudae sp. nov. and Leptospira stimsonii sp. nov., two pathogenic species of the genus Leptospira isolated from environmental sources.</title>
        <authorList>
            <person name="Casanovas-Massana A."/>
            <person name="Hamond C."/>
            <person name="Santos L.A."/>
            <person name="Hacker K.P."/>
            <person name="Balassiano I."/>
            <person name="Medeiros M.A."/>
            <person name="Reis M.G."/>
            <person name="Ko A.I."/>
            <person name="Wunder E.A."/>
        </authorList>
    </citation>
    <scope>NUCLEOTIDE SEQUENCE [LARGE SCALE GENOMIC DNA]</scope>
    <source>
        <strain evidence="3">Yale</strain>
    </source>
</reference>
<gene>
    <name evidence="2" type="ORF">DLM75_18365</name>
</gene>
<feature type="compositionally biased region" description="Basic residues" evidence="1">
    <location>
        <begin position="36"/>
        <end position="48"/>
    </location>
</feature>
<evidence type="ECO:0000313" key="3">
    <source>
        <dbReference type="Proteomes" id="UP000265798"/>
    </source>
</evidence>
<name>A0A396YZU6_9LEPT</name>
<accession>A0A396YZU6</accession>
<comment type="caution">
    <text evidence="2">The sequence shown here is derived from an EMBL/GenBank/DDBJ whole genome shotgun (WGS) entry which is preliminary data.</text>
</comment>
<evidence type="ECO:0000256" key="1">
    <source>
        <dbReference type="SAM" id="MobiDB-lite"/>
    </source>
</evidence>
<dbReference type="Proteomes" id="UP000265798">
    <property type="component" value="Unassembled WGS sequence"/>
</dbReference>
<sequence>MDEFPLKRPVDGIRDLKISKDFIRILRGEKEIKSGRIRQTRRKRKGVGKRADRAESGLADSRSVW</sequence>
<evidence type="ECO:0000313" key="2">
    <source>
        <dbReference type="EMBL" id="RHX86948.1"/>
    </source>
</evidence>
<dbReference type="AlphaFoldDB" id="A0A396YZU6"/>
<organism evidence="2 3">
    <name type="scientific">Leptospira stimsonii</name>
    <dbReference type="NCBI Taxonomy" id="2202203"/>
    <lineage>
        <taxon>Bacteria</taxon>
        <taxon>Pseudomonadati</taxon>
        <taxon>Spirochaetota</taxon>
        <taxon>Spirochaetia</taxon>
        <taxon>Leptospirales</taxon>
        <taxon>Leptospiraceae</taxon>
        <taxon>Leptospira</taxon>
    </lineage>
</organism>
<proteinExistence type="predicted"/>
<dbReference type="EMBL" id="QHCT01000006">
    <property type="protein sequence ID" value="RHX86948.1"/>
    <property type="molecule type" value="Genomic_DNA"/>
</dbReference>